<keyword evidence="11" id="KW-0413">Isomerase</keyword>
<dbReference type="OMA" id="FLDWALM"/>
<evidence type="ECO:0000256" key="9">
    <source>
        <dbReference type="ARBA" id="ARBA00023141"/>
    </source>
</evidence>
<evidence type="ECO:0000256" key="12">
    <source>
        <dbReference type="ARBA" id="ARBA00023979"/>
    </source>
</evidence>
<evidence type="ECO:0000256" key="1">
    <source>
        <dbReference type="ARBA" id="ARBA00004496"/>
    </source>
</evidence>
<dbReference type="Pfam" id="PF01817">
    <property type="entry name" value="CM_2"/>
    <property type="match status" value="1"/>
</dbReference>
<comment type="subunit">
    <text evidence="3">Homodimer.</text>
</comment>
<evidence type="ECO:0000256" key="8">
    <source>
        <dbReference type="ARBA" id="ARBA00022605"/>
    </source>
</evidence>
<dbReference type="InterPro" id="IPR008238">
    <property type="entry name" value="Chorismate_mutase_AroQ_euk"/>
</dbReference>
<dbReference type="EMBL" id="HF935279">
    <property type="protein sequence ID" value="CCX29573.1"/>
    <property type="molecule type" value="Genomic_DNA"/>
</dbReference>
<organism evidence="14 15">
    <name type="scientific">Pyronema omphalodes (strain CBS 100304)</name>
    <name type="common">Pyronema confluens</name>
    <dbReference type="NCBI Taxonomy" id="1076935"/>
    <lineage>
        <taxon>Eukaryota</taxon>
        <taxon>Fungi</taxon>
        <taxon>Dikarya</taxon>
        <taxon>Ascomycota</taxon>
        <taxon>Pezizomycotina</taxon>
        <taxon>Pezizomycetes</taxon>
        <taxon>Pezizales</taxon>
        <taxon>Pyronemataceae</taxon>
        <taxon>Pyronema</taxon>
    </lineage>
</organism>
<dbReference type="NCBIfam" id="TIGR01802">
    <property type="entry name" value="CM_pl-yst"/>
    <property type="match status" value="1"/>
</dbReference>
<evidence type="ECO:0000313" key="15">
    <source>
        <dbReference type="Proteomes" id="UP000018144"/>
    </source>
</evidence>
<dbReference type="AlphaFoldDB" id="U4LCH8"/>
<evidence type="ECO:0000256" key="3">
    <source>
        <dbReference type="ARBA" id="ARBA00011738"/>
    </source>
</evidence>
<feature type="domain" description="Chorismate mutase" evidence="13">
    <location>
        <begin position="239"/>
        <end position="348"/>
    </location>
</feature>
<evidence type="ECO:0000256" key="10">
    <source>
        <dbReference type="ARBA" id="ARBA00023222"/>
    </source>
</evidence>
<name>U4LCH8_PYROM</name>
<gene>
    <name evidence="14" type="ORF">PCON_05644</name>
</gene>
<dbReference type="STRING" id="1076935.U4LCH8"/>
<proteinExistence type="predicted"/>
<dbReference type="EC" id="5.4.99.5" evidence="4"/>
<dbReference type="SUPFAM" id="SSF48600">
    <property type="entry name" value="Chorismate mutase II"/>
    <property type="match status" value="1"/>
</dbReference>
<comment type="subcellular location">
    <subcellularLocation>
        <location evidence="1">Cytoplasm</location>
    </subcellularLocation>
</comment>
<keyword evidence="8" id="KW-0028">Amino-acid biosynthesis</keyword>
<keyword evidence="9" id="KW-0057">Aromatic amino acid biosynthesis</keyword>
<dbReference type="PANTHER" id="PTHR21145:SF12">
    <property type="entry name" value="CHORISMATE MUTASE"/>
    <property type="match status" value="1"/>
</dbReference>
<evidence type="ECO:0000256" key="5">
    <source>
        <dbReference type="ARBA" id="ARBA00020296"/>
    </source>
</evidence>
<dbReference type="FunFam" id="1.10.590.10:FF:000002">
    <property type="entry name" value="Chorismate mutase"/>
    <property type="match status" value="1"/>
</dbReference>
<protein>
    <recommendedName>
        <fullName evidence="5">Chorismate mutase</fullName>
        <ecNumber evidence="4">5.4.99.5</ecNumber>
    </recommendedName>
</protein>
<dbReference type="GO" id="GO:0005737">
    <property type="term" value="C:cytoplasm"/>
    <property type="evidence" value="ECO:0007669"/>
    <property type="project" value="UniProtKB-SubCell"/>
</dbReference>
<dbReference type="InterPro" id="IPR036263">
    <property type="entry name" value="Chorismate_II_sf"/>
</dbReference>
<evidence type="ECO:0000256" key="4">
    <source>
        <dbReference type="ARBA" id="ARBA00012404"/>
    </source>
</evidence>
<evidence type="ECO:0000313" key="14">
    <source>
        <dbReference type="EMBL" id="CCX29573.1"/>
    </source>
</evidence>
<dbReference type="PANTHER" id="PTHR21145">
    <property type="entry name" value="CHORISMATE MUTASE"/>
    <property type="match status" value="1"/>
</dbReference>
<evidence type="ECO:0000256" key="7">
    <source>
        <dbReference type="ARBA" id="ARBA00022498"/>
    </source>
</evidence>
<reference evidence="14 15" key="1">
    <citation type="journal article" date="2013" name="PLoS Genet.">
        <title>The genome and development-dependent transcriptomes of Pyronema confluens: a window into fungal evolution.</title>
        <authorList>
            <person name="Traeger S."/>
            <person name="Altegoer F."/>
            <person name="Freitag M."/>
            <person name="Gabaldon T."/>
            <person name="Kempken F."/>
            <person name="Kumar A."/>
            <person name="Marcet-Houben M."/>
            <person name="Poggeler S."/>
            <person name="Stajich J.E."/>
            <person name="Nowrousian M."/>
        </authorList>
    </citation>
    <scope>NUCLEOTIDE SEQUENCE [LARGE SCALE GENOMIC DNA]</scope>
    <source>
        <strain evidence="15">CBS 100304</strain>
        <tissue evidence="14">Vegetative mycelium</tissue>
    </source>
</reference>
<dbReference type="InterPro" id="IPR002701">
    <property type="entry name" value="CM_II_prokaryot"/>
</dbReference>
<comment type="catalytic activity">
    <reaction evidence="12">
        <text>chorismate = prephenate</text>
        <dbReference type="Rhea" id="RHEA:13897"/>
        <dbReference type="ChEBI" id="CHEBI:29748"/>
        <dbReference type="ChEBI" id="CHEBI:29934"/>
        <dbReference type="EC" id="5.4.99.5"/>
    </reaction>
    <physiologicalReaction direction="left-to-right" evidence="12">
        <dbReference type="Rhea" id="RHEA:13898"/>
    </physiologicalReaction>
</comment>
<keyword evidence="15" id="KW-1185">Reference proteome</keyword>
<sequence length="369" mass="41828">MSQLLLTPTSLRAVCIQSLRIQTKTASIRPSLFRFCRDYSYIRAGCIIKNLQPEVSDYSWRSVGRHQIQHQRSKTSLTPSNCTNRGSNSLFPANMDSAIDLTDTNSALDLANIRYQLIRLEDTIIFHLIERVQFPYNPSVYKAGAVQIPNFNGSFLDWMLLQQEKVHAQVRRYQAPDEYPFFPDQLPEPFLAPLSYPKLLHPNNVNINEKIKDAYTTHILPPACVPAGPDRGEARENYGSTAVADVACLQAMSRRIHFGKFVAEAKFREDPEGFTKMIQEKDIQGLENAITKPAVELQVLKRLELKARTYGTDPSSPTDKQQHNCKINVEAVVAMYRDWVIPMTKEVEIDYLLQRLDPVPCSNGSAGKV</sequence>
<evidence type="ECO:0000256" key="6">
    <source>
        <dbReference type="ARBA" id="ARBA00022490"/>
    </source>
</evidence>
<dbReference type="GO" id="GO:0009094">
    <property type="term" value="P:L-phenylalanine biosynthetic process"/>
    <property type="evidence" value="ECO:0007669"/>
    <property type="project" value="UniProtKB-KW"/>
</dbReference>
<dbReference type="GO" id="GO:0004106">
    <property type="term" value="F:chorismate mutase activity"/>
    <property type="evidence" value="ECO:0007669"/>
    <property type="project" value="UniProtKB-EC"/>
</dbReference>
<keyword evidence="10" id="KW-0584">Phenylalanine biosynthesis</keyword>
<keyword evidence="6" id="KW-0963">Cytoplasm</keyword>
<dbReference type="PROSITE" id="PS51169">
    <property type="entry name" value="CHORISMATE_MUT_3"/>
    <property type="match status" value="1"/>
</dbReference>
<comment type="pathway">
    <text evidence="2">Metabolic intermediate biosynthesis; prephenate biosynthesis; prephenate from chorismate: step 1/1.</text>
</comment>
<dbReference type="Gene3D" id="1.10.590.10">
    <property type="entry name" value="Chorismate mutase, AroQ class superfamily, eukaryotic"/>
    <property type="match status" value="1"/>
</dbReference>
<accession>U4LCH8</accession>
<evidence type="ECO:0000256" key="11">
    <source>
        <dbReference type="ARBA" id="ARBA00023235"/>
    </source>
</evidence>
<dbReference type="Proteomes" id="UP000018144">
    <property type="component" value="Unassembled WGS sequence"/>
</dbReference>
<evidence type="ECO:0000256" key="2">
    <source>
        <dbReference type="ARBA" id="ARBA00004817"/>
    </source>
</evidence>
<keyword evidence="7" id="KW-0827">Tyrosine biosynthesis</keyword>
<dbReference type="InterPro" id="IPR037039">
    <property type="entry name" value="CM_AroQ_sf_eucaryotic"/>
</dbReference>
<dbReference type="OrthoDB" id="191918at2759"/>
<dbReference type="UniPathway" id="UPA00120">
    <property type="reaction ID" value="UER00203"/>
</dbReference>
<dbReference type="GO" id="GO:0006571">
    <property type="term" value="P:tyrosine biosynthetic process"/>
    <property type="evidence" value="ECO:0007669"/>
    <property type="project" value="UniProtKB-KW"/>
</dbReference>
<dbReference type="GO" id="GO:0046417">
    <property type="term" value="P:chorismate metabolic process"/>
    <property type="evidence" value="ECO:0007669"/>
    <property type="project" value="InterPro"/>
</dbReference>
<evidence type="ECO:0000259" key="13">
    <source>
        <dbReference type="Pfam" id="PF01817"/>
    </source>
</evidence>
<dbReference type="eggNOG" id="KOG0795">
    <property type="taxonomic scope" value="Eukaryota"/>
</dbReference>